<dbReference type="AlphaFoldDB" id="A0A143BJA1"/>
<feature type="signal peptide" evidence="2">
    <location>
        <begin position="1"/>
        <end position="23"/>
    </location>
</feature>
<keyword evidence="5" id="KW-1185">Reference proteome</keyword>
<keyword evidence="1" id="KW-1133">Transmembrane helix</keyword>
<evidence type="ECO:0000256" key="1">
    <source>
        <dbReference type="SAM" id="Phobius"/>
    </source>
</evidence>
<feature type="chain" id="PRO_5007506683" description="Ice-binding protein C-terminal domain-containing protein" evidence="2">
    <location>
        <begin position="24"/>
        <end position="182"/>
    </location>
</feature>
<evidence type="ECO:0000259" key="3">
    <source>
        <dbReference type="Pfam" id="PF07589"/>
    </source>
</evidence>
<proteinExistence type="predicted"/>
<keyword evidence="2" id="KW-0732">Signal</keyword>
<dbReference type="Pfam" id="PF07589">
    <property type="entry name" value="PEP-CTERM"/>
    <property type="match status" value="1"/>
</dbReference>
<name>A0A143BJA1_9BACT</name>
<organism evidence="4 5">
    <name type="scientific">Gemmatimonas phototrophica</name>
    <dbReference type="NCBI Taxonomy" id="1379270"/>
    <lineage>
        <taxon>Bacteria</taxon>
        <taxon>Pseudomonadati</taxon>
        <taxon>Gemmatimonadota</taxon>
        <taxon>Gemmatimonadia</taxon>
        <taxon>Gemmatimonadales</taxon>
        <taxon>Gemmatimonadaceae</taxon>
        <taxon>Gemmatimonas</taxon>
    </lineage>
</organism>
<sequence>MRLRPTLALLCAIVLLPLRSSSAQIRLSGVGTLATSIAPFEAFSAGAVQFEFLLVQPPSATPLDPAAFLLEGLSGRFVQGSSQITLVGDLLFYTEGFDGGFSFESPVGTFILDTFGEQMFTGTIFSPRLIEGEFSLENFPDFPATLAVQGNVALTAVPEPSSLLLVVAGGVLLFGMARHRRV</sequence>
<keyword evidence="1" id="KW-0472">Membrane</keyword>
<dbReference type="STRING" id="1379270.GEMMAAP_10530"/>
<feature type="transmembrane region" description="Helical" evidence="1">
    <location>
        <begin position="161"/>
        <end position="177"/>
    </location>
</feature>
<protein>
    <recommendedName>
        <fullName evidence="3">Ice-binding protein C-terminal domain-containing protein</fullName>
    </recommendedName>
</protein>
<evidence type="ECO:0000256" key="2">
    <source>
        <dbReference type="SAM" id="SignalP"/>
    </source>
</evidence>
<reference evidence="4 5" key="2">
    <citation type="journal article" date="2016" name="Environ. Microbiol. Rep.">
        <title>Metagenomic evidence for the presence of phototrophic Gemmatimonadetes bacteria in diverse environments.</title>
        <authorList>
            <person name="Zeng Y."/>
            <person name="Baumbach J."/>
            <person name="Barbosa E.G."/>
            <person name="Azevedo V."/>
            <person name="Zhang C."/>
            <person name="Koblizek M."/>
        </authorList>
    </citation>
    <scope>NUCLEOTIDE SEQUENCE [LARGE SCALE GENOMIC DNA]</scope>
    <source>
        <strain evidence="4 5">AP64</strain>
    </source>
</reference>
<dbReference type="Proteomes" id="UP000076404">
    <property type="component" value="Chromosome"/>
</dbReference>
<reference evidence="4 5" key="1">
    <citation type="journal article" date="2014" name="Proc. Natl. Acad. Sci. U.S.A.">
        <title>Functional type 2 photosynthetic reaction centers found in the rare bacterial phylum Gemmatimonadetes.</title>
        <authorList>
            <person name="Zeng Y."/>
            <person name="Feng F."/>
            <person name="Medova H."/>
            <person name="Dean J."/>
            <person name="Koblizek M."/>
        </authorList>
    </citation>
    <scope>NUCLEOTIDE SEQUENCE [LARGE SCALE GENOMIC DNA]</scope>
    <source>
        <strain evidence="4 5">AP64</strain>
    </source>
</reference>
<dbReference type="NCBIfam" id="TIGR02595">
    <property type="entry name" value="PEP_CTERM"/>
    <property type="match status" value="1"/>
</dbReference>
<accession>A0A143BJA1</accession>
<evidence type="ECO:0000313" key="4">
    <source>
        <dbReference type="EMBL" id="AMW05137.1"/>
    </source>
</evidence>
<dbReference type="EMBL" id="CP011454">
    <property type="protein sequence ID" value="AMW05137.1"/>
    <property type="molecule type" value="Genomic_DNA"/>
</dbReference>
<keyword evidence="1" id="KW-0812">Transmembrane</keyword>
<feature type="domain" description="Ice-binding protein C-terminal" evidence="3">
    <location>
        <begin position="156"/>
        <end position="181"/>
    </location>
</feature>
<dbReference type="KEGG" id="gph:GEMMAAP_10530"/>
<gene>
    <name evidence="4" type="ORF">GEMMAAP_10530</name>
</gene>
<dbReference type="InterPro" id="IPR013424">
    <property type="entry name" value="Ice-binding_C"/>
</dbReference>
<evidence type="ECO:0000313" key="5">
    <source>
        <dbReference type="Proteomes" id="UP000076404"/>
    </source>
</evidence>